<dbReference type="AlphaFoldDB" id="A0A2G8TKL8"/>
<feature type="region of interest" description="Disordered" evidence="1">
    <location>
        <begin position="293"/>
        <end position="319"/>
    </location>
</feature>
<dbReference type="Pfam" id="PF02470">
    <property type="entry name" value="MlaD"/>
    <property type="match status" value="1"/>
</dbReference>
<accession>A0A2G8TKL8</accession>
<feature type="domain" description="Mce/MlaD" evidence="3">
    <location>
        <begin position="42"/>
        <end position="112"/>
    </location>
</feature>
<evidence type="ECO:0000256" key="1">
    <source>
        <dbReference type="SAM" id="MobiDB-lite"/>
    </source>
</evidence>
<dbReference type="PANTHER" id="PTHR36698">
    <property type="entry name" value="BLL5892 PROTEIN"/>
    <property type="match status" value="1"/>
</dbReference>
<reference evidence="4 5" key="1">
    <citation type="submission" date="2017-10" db="EMBL/GenBank/DDBJ databases">
        <title>Massilia psychrophilum sp. nov., a novel purple-pigmented bacterium isolated from Tianshan glacier, Xinjiang Municipality, China.</title>
        <authorList>
            <person name="Wang H."/>
        </authorList>
    </citation>
    <scope>NUCLEOTIDE SEQUENCE [LARGE SCALE GENOMIC DNA]</scope>
    <source>
        <strain evidence="4 5">JCM 30074</strain>
    </source>
</reference>
<organism evidence="4 5">
    <name type="scientific">Massilia eurypsychrophila</name>
    <dbReference type="NCBI Taxonomy" id="1485217"/>
    <lineage>
        <taxon>Bacteria</taxon>
        <taxon>Pseudomonadati</taxon>
        <taxon>Pseudomonadota</taxon>
        <taxon>Betaproteobacteria</taxon>
        <taxon>Burkholderiales</taxon>
        <taxon>Oxalobacteraceae</taxon>
        <taxon>Telluria group</taxon>
        <taxon>Massilia</taxon>
    </lineage>
</organism>
<name>A0A2G8TKL8_9BURK</name>
<keyword evidence="2" id="KW-1133">Transmembrane helix</keyword>
<feature type="transmembrane region" description="Helical" evidence="2">
    <location>
        <begin position="7"/>
        <end position="28"/>
    </location>
</feature>
<dbReference type="OrthoDB" id="5294672at2"/>
<evidence type="ECO:0000313" key="5">
    <source>
        <dbReference type="Proteomes" id="UP000230390"/>
    </source>
</evidence>
<keyword evidence="2" id="KW-0472">Membrane</keyword>
<dbReference type="Proteomes" id="UP000230390">
    <property type="component" value="Unassembled WGS sequence"/>
</dbReference>
<evidence type="ECO:0000256" key="2">
    <source>
        <dbReference type="SAM" id="Phobius"/>
    </source>
</evidence>
<evidence type="ECO:0000259" key="3">
    <source>
        <dbReference type="Pfam" id="PF02470"/>
    </source>
</evidence>
<dbReference type="InterPro" id="IPR003399">
    <property type="entry name" value="Mce/MlaD"/>
</dbReference>
<dbReference type="RefSeq" id="WP_099786389.1">
    <property type="nucleotide sequence ID" value="NZ_JBHLYV010000100.1"/>
</dbReference>
<evidence type="ECO:0000313" key="4">
    <source>
        <dbReference type="EMBL" id="PIL46587.1"/>
    </source>
</evidence>
<gene>
    <name evidence="4" type="ORF">CR105_00025</name>
</gene>
<dbReference type="PANTHER" id="PTHR36698:SF2">
    <property type="entry name" value="MCE_MLAD DOMAIN-CONTAINING PROTEIN"/>
    <property type="match status" value="1"/>
</dbReference>
<proteinExistence type="predicted"/>
<keyword evidence="5" id="KW-1185">Reference proteome</keyword>
<dbReference type="EMBL" id="PDOC01000001">
    <property type="protein sequence ID" value="PIL46587.1"/>
    <property type="molecule type" value="Genomic_DNA"/>
</dbReference>
<sequence length="319" mass="34307">MENRSHALMTGFFTIALLIAAVLAGIWFNRDRVERVPYMITTTESIPGLNPQAAVRYRGLEIGRVDDISFNPAVAGQIVIRLSVDPEAPVTKTTFAKLGYQGVTGIAFIQLDDDKTGSPLLASDKEHVAAIPLRQGFLDQLEKRGEIILKQTEQITARINELVAPENQKIMLGAFESIGKTADAYAAIPKQLEPTLKRLPELTAKAEQSMASFNELAASASKTVKNYDNLATTLQAPDGPITRLTATVDRVGGSLEGVTSELELQTLPHLTSMTDQARTSLRAVKRTADSISDRPQGLLFGNAGATPGPGEPGFVAPTK</sequence>
<keyword evidence="2" id="KW-0812">Transmembrane</keyword>
<comment type="caution">
    <text evidence="4">The sequence shown here is derived from an EMBL/GenBank/DDBJ whole genome shotgun (WGS) entry which is preliminary data.</text>
</comment>
<protein>
    <submittedName>
        <fullName evidence="4">MCE family protein</fullName>
    </submittedName>
</protein>